<dbReference type="InterPro" id="IPR011009">
    <property type="entry name" value="Kinase-like_dom_sf"/>
</dbReference>
<keyword evidence="2" id="KW-0418">Kinase</keyword>
<dbReference type="GO" id="GO:0016301">
    <property type="term" value="F:kinase activity"/>
    <property type="evidence" value="ECO:0007669"/>
    <property type="project" value="UniProtKB-KW"/>
</dbReference>
<proteinExistence type="predicted"/>
<keyword evidence="1" id="KW-1133">Transmembrane helix</keyword>
<dbReference type="Proteomes" id="UP000478052">
    <property type="component" value="Unassembled WGS sequence"/>
</dbReference>
<feature type="transmembrane region" description="Helical" evidence="1">
    <location>
        <begin position="90"/>
        <end position="110"/>
    </location>
</feature>
<organism evidence="2 3">
    <name type="scientific">Aphis craccivora</name>
    <name type="common">Cowpea aphid</name>
    <dbReference type="NCBI Taxonomy" id="307492"/>
    <lineage>
        <taxon>Eukaryota</taxon>
        <taxon>Metazoa</taxon>
        <taxon>Ecdysozoa</taxon>
        <taxon>Arthropoda</taxon>
        <taxon>Hexapoda</taxon>
        <taxon>Insecta</taxon>
        <taxon>Pterygota</taxon>
        <taxon>Neoptera</taxon>
        <taxon>Paraneoptera</taxon>
        <taxon>Hemiptera</taxon>
        <taxon>Sternorrhyncha</taxon>
        <taxon>Aphidomorpha</taxon>
        <taxon>Aphidoidea</taxon>
        <taxon>Aphididae</taxon>
        <taxon>Aphidini</taxon>
        <taxon>Aphis</taxon>
        <taxon>Aphis</taxon>
    </lineage>
</organism>
<dbReference type="AlphaFoldDB" id="A0A6G0ZCG1"/>
<evidence type="ECO:0000313" key="2">
    <source>
        <dbReference type="EMBL" id="KAF0768332.1"/>
    </source>
</evidence>
<reference evidence="2 3" key="1">
    <citation type="submission" date="2019-08" db="EMBL/GenBank/DDBJ databases">
        <title>Whole genome of Aphis craccivora.</title>
        <authorList>
            <person name="Voronova N.V."/>
            <person name="Shulinski R.S."/>
            <person name="Bandarenka Y.V."/>
            <person name="Zhorov D.G."/>
            <person name="Warner D."/>
        </authorList>
    </citation>
    <scope>NUCLEOTIDE SEQUENCE [LARGE SCALE GENOMIC DNA]</scope>
    <source>
        <strain evidence="2">180601</strain>
        <tissue evidence="2">Whole Body</tissue>
    </source>
</reference>
<dbReference type="Gene3D" id="3.30.200.20">
    <property type="entry name" value="Phosphorylase Kinase, domain 1"/>
    <property type="match status" value="1"/>
</dbReference>
<name>A0A6G0ZCG1_APHCR</name>
<accession>A0A6G0ZCG1</accession>
<dbReference type="EMBL" id="VUJU01000791">
    <property type="protein sequence ID" value="KAF0768332.1"/>
    <property type="molecule type" value="Genomic_DNA"/>
</dbReference>
<keyword evidence="1" id="KW-0812">Transmembrane</keyword>
<keyword evidence="3" id="KW-1185">Reference proteome</keyword>
<dbReference type="SUPFAM" id="SSF56112">
    <property type="entry name" value="Protein kinase-like (PK-like)"/>
    <property type="match status" value="1"/>
</dbReference>
<protein>
    <submittedName>
        <fullName evidence="2">Ribosomal protein S6 kinase beta-1-like</fullName>
    </submittedName>
</protein>
<keyword evidence="2" id="KW-0808">Transferase</keyword>
<gene>
    <name evidence="2" type="ORF">FWK35_00017423</name>
</gene>
<comment type="caution">
    <text evidence="2">The sequence shown here is derived from an EMBL/GenBank/DDBJ whole genome shotgun (WGS) entry which is preliminary data.</text>
</comment>
<feature type="transmembrane region" description="Helical" evidence="1">
    <location>
        <begin position="151"/>
        <end position="172"/>
    </location>
</feature>
<evidence type="ECO:0000313" key="3">
    <source>
        <dbReference type="Proteomes" id="UP000478052"/>
    </source>
</evidence>
<sequence>MLQLNLSSDVETFKISDKTLTPYSFEVLKVLGKGGYGKVFQVQKNTSNDTNQFYAMNALRKATIVRNSKDMDIYSKLLRFKFNFLYRNRLQNTLILLFWGNSLYFLGYIYQHRYLSEIEFTYCFQATGVVNECHINNYNYPTQNLDNQTNYVPYIPVPPGAFINFVFGLNFIKSMVKNNIVTMALRSMSRSLEMARLLLSRAHALLVIPNDCISSNQSYV</sequence>
<evidence type="ECO:0000256" key="1">
    <source>
        <dbReference type="SAM" id="Phobius"/>
    </source>
</evidence>
<keyword evidence="1" id="KW-0472">Membrane</keyword>